<name>A0A4R9C1P5_9FIRM</name>
<keyword evidence="1" id="KW-0472">Membrane</keyword>
<dbReference type="RefSeq" id="WP_134744093.1">
    <property type="nucleotide sequence ID" value="NZ_JBFNFK010000017.1"/>
</dbReference>
<sequence>MKENKKLNSISVFLYSFALVLFEILLLDLAVTPIPINLYKMRVTVGILLIFLMISGITVLYMSDKFKKLKEKIFDNKINKIALVVGVLTLVIVFMTKLNYYLFSLSIFIVILLIFLMFILGWIIEKYYKN</sequence>
<comment type="caution">
    <text evidence="2">The sequence shown here is derived from an EMBL/GenBank/DDBJ whole genome shotgun (WGS) entry which is preliminary data.</text>
</comment>
<protein>
    <submittedName>
        <fullName evidence="2">Uncharacterized protein</fullName>
    </submittedName>
</protein>
<reference evidence="2 3" key="1">
    <citation type="submission" date="2019-01" db="EMBL/GenBank/DDBJ databases">
        <title>Draft Genome Sequences of Helcococcus ovis Strains Isolated from the Uterus and Vagina of Dairy Cows with Metritis.</title>
        <authorList>
            <person name="Cunha F."/>
            <person name="Jeon S.J."/>
            <person name="Kutzer P."/>
            <person name="Galvao K.N."/>
        </authorList>
    </citation>
    <scope>NUCLEOTIDE SEQUENCE [LARGE SCALE GENOMIC DNA]</scope>
    <source>
        <strain evidence="2 3">KG-37</strain>
    </source>
</reference>
<accession>A0A4R9C1P5</accession>
<feature type="transmembrane region" description="Helical" evidence="1">
    <location>
        <begin position="43"/>
        <end position="62"/>
    </location>
</feature>
<feature type="transmembrane region" description="Helical" evidence="1">
    <location>
        <begin position="78"/>
        <end position="95"/>
    </location>
</feature>
<feature type="transmembrane region" description="Helical" evidence="1">
    <location>
        <begin position="12"/>
        <end position="31"/>
    </location>
</feature>
<dbReference type="AlphaFoldDB" id="A0A4R9C1P5"/>
<feature type="transmembrane region" description="Helical" evidence="1">
    <location>
        <begin position="101"/>
        <end position="124"/>
    </location>
</feature>
<keyword evidence="1" id="KW-0812">Transmembrane</keyword>
<organism evidence="2 3">
    <name type="scientific">Helcococcus ovis</name>
    <dbReference type="NCBI Taxonomy" id="72026"/>
    <lineage>
        <taxon>Bacteria</taxon>
        <taxon>Bacillati</taxon>
        <taxon>Bacillota</taxon>
        <taxon>Tissierellia</taxon>
        <taxon>Tissierellales</taxon>
        <taxon>Peptoniphilaceae</taxon>
        <taxon>Helcococcus</taxon>
    </lineage>
</organism>
<proteinExistence type="predicted"/>
<gene>
    <name evidence="2" type="ORF">EQF91_06190</name>
</gene>
<dbReference type="Proteomes" id="UP000297454">
    <property type="component" value="Unassembled WGS sequence"/>
</dbReference>
<keyword evidence="3" id="KW-1185">Reference proteome</keyword>
<evidence type="ECO:0000313" key="3">
    <source>
        <dbReference type="Proteomes" id="UP000297454"/>
    </source>
</evidence>
<keyword evidence="1" id="KW-1133">Transmembrane helix</keyword>
<evidence type="ECO:0000313" key="2">
    <source>
        <dbReference type="EMBL" id="TFF65262.1"/>
    </source>
</evidence>
<dbReference type="EMBL" id="SCFR01000022">
    <property type="protein sequence ID" value="TFF65262.1"/>
    <property type="molecule type" value="Genomic_DNA"/>
</dbReference>
<evidence type="ECO:0000256" key="1">
    <source>
        <dbReference type="SAM" id="Phobius"/>
    </source>
</evidence>